<proteinExistence type="predicted"/>
<dbReference type="Gene3D" id="2.30.110.10">
    <property type="entry name" value="Electron Transport, Fmn-binding Protein, Chain A"/>
    <property type="match status" value="1"/>
</dbReference>
<keyword evidence="2" id="KW-1185">Reference proteome</keyword>
<dbReference type="InterPro" id="IPR004378">
    <property type="entry name" value="F420H2_quin_Rdtase"/>
</dbReference>
<reference evidence="2" key="1">
    <citation type="submission" date="2016-10" db="EMBL/GenBank/DDBJ databases">
        <authorList>
            <person name="Varghese N."/>
            <person name="Submissions S."/>
        </authorList>
    </citation>
    <scope>NUCLEOTIDE SEQUENCE [LARGE SCALE GENOMIC DNA]</scope>
    <source>
        <strain evidence="2">CGMCC 4.3568</strain>
    </source>
</reference>
<dbReference type="NCBIfam" id="TIGR00026">
    <property type="entry name" value="hi_GC_TIGR00026"/>
    <property type="match status" value="1"/>
</dbReference>
<gene>
    <name evidence="1" type="ORF">SAMN05216266_10196</name>
</gene>
<dbReference type="STRING" id="490629.SAMN05216266_10196"/>
<dbReference type="OrthoDB" id="5186446at2"/>
<dbReference type="RefSeq" id="WP_091667849.1">
    <property type="nucleotide sequence ID" value="NZ_FOKG01000001.1"/>
</dbReference>
<dbReference type="Proteomes" id="UP000243799">
    <property type="component" value="Unassembled WGS sequence"/>
</dbReference>
<dbReference type="AlphaFoldDB" id="A0A1I0V9M8"/>
<organism evidence="1 2">
    <name type="scientific">Amycolatopsis marina</name>
    <dbReference type="NCBI Taxonomy" id="490629"/>
    <lineage>
        <taxon>Bacteria</taxon>
        <taxon>Bacillati</taxon>
        <taxon>Actinomycetota</taxon>
        <taxon>Actinomycetes</taxon>
        <taxon>Pseudonocardiales</taxon>
        <taxon>Pseudonocardiaceae</taxon>
        <taxon>Amycolatopsis</taxon>
    </lineage>
</organism>
<protein>
    <submittedName>
        <fullName evidence="1">Deazaflavin-dependent oxidoreductase, nitroreductase family</fullName>
    </submittedName>
</protein>
<evidence type="ECO:0000313" key="2">
    <source>
        <dbReference type="Proteomes" id="UP000243799"/>
    </source>
</evidence>
<dbReference type="InterPro" id="IPR012349">
    <property type="entry name" value="Split_barrel_FMN-bd"/>
</dbReference>
<evidence type="ECO:0000313" key="1">
    <source>
        <dbReference type="EMBL" id="SFA72978.1"/>
    </source>
</evidence>
<dbReference type="EMBL" id="FOKG01000001">
    <property type="protein sequence ID" value="SFA72978.1"/>
    <property type="molecule type" value="Genomic_DNA"/>
</dbReference>
<dbReference type="Pfam" id="PF04075">
    <property type="entry name" value="F420H2_quin_red"/>
    <property type="match status" value="1"/>
</dbReference>
<accession>A0A1I0V9M8</accession>
<name>A0A1I0V9M8_9PSEU</name>
<dbReference type="GO" id="GO:0016491">
    <property type="term" value="F:oxidoreductase activity"/>
    <property type="evidence" value="ECO:0007669"/>
    <property type="project" value="InterPro"/>
</dbReference>
<sequence length="151" mass="17239">MTQDNAHRYIEPKRYEAILHRTVSGLTRLGISLWGSRVLAVRGRKSGQWRTNPVNLMTFEGERYLVAPRGRTQWVRNLRAAGGGELRLGRRAETFTAMELDDDAKPELLRAYLKRWAFEVGMFFDGVDASAPTEKLREIAPGYPVFRVETA</sequence>